<sequence length="290" mass="30990">MNASAPLLVPGLADLAPSYKGVLCDVWGVLHNGVDAFADAGAALQRFREEAGGTVVLITNAPRPSAPIHAQLERLGVPRAAYDGLVTSGDVTRARLEANSGKAILHIGPERDRPLFDGLDIRLASEKDAELIVCTGLIEDEAETPDDYRPMLERLVARKLPFLCANPDIVVERGNRLIWCAGALARLYEDLGGELTIVGKPHTPIYEAALSLLDEMAGSPVPRGKVLAIGDGLPTDIRGAVAQELDVLFITGGIHSSDFGPVDAPEEALVRRRLAEEGLTARAATPYLRW</sequence>
<dbReference type="InterPro" id="IPR036412">
    <property type="entry name" value="HAD-like_sf"/>
</dbReference>
<dbReference type="PANTHER" id="PTHR19288">
    <property type="entry name" value="4-NITROPHENYLPHOSPHATASE-RELATED"/>
    <property type="match status" value="1"/>
</dbReference>
<accession>A0A838XP85</accession>
<evidence type="ECO:0000313" key="1">
    <source>
        <dbReference type="EMBL" id="MBA4612032.1"/>
    </source>
</evidence>
<dbReference type="InterPro" id="IPR006357">
    <property type="entry name" value="HAD-SF_hydro_IIA"/>
</dbReference>
<dbReference type="SUPFAM" id="SSF56784">
    <property type="entry name" value="HAD-like"/>
    <property type="match status" value="1"/>
</dbReference>
<dbReference type="Gene3D" id="3.40.50.1000">
    <property type="entry name" value="HAD superfamily/HAD-like"/>
    <property type="match status" value="2"/>
</dbReference>
<dbReference type="RefSeq" id="WP_181760231.1">
    <property type="nucleotide sequence ID" value="NZ_BMCR01000003.1"/>
</dbReference>
<dbReference type="InterPro" id="IPR023214">
    <property type="entry name" value="HAD_sf"/>
</dbReference>
<reference evidence="1 2" key="1">
    <citation type="submission" date="2020-07" db="EMBL/GenBank/DDBJ databases">
        <authorList>
            <person name="Li M."/>
        </authorList>
    </citation>
    <scope>NUCLEOTIDE SEQUENCE [LARGE SCALE GENOMIC DNA]</scope>
    <source>
        <strain evidence="1 2">DSM 23284</strain>
    </source>
</reference>
<name>A0A838XP85_9HYPH</name>
<proteinExistence type="predicted"/>
<dbReference type="GO" id="GO:0005737">
    <property type="term" value="C:cytoplasm"/>
    <property type="evidence" value="ECO:0007669"/>
    <property type="project" value="TreeGrafter"/>
</dbReference>
<dbReference type="Pfam" id="PF13344">
    <property type="entry name" value="Hydrolase_6"/>
    <property type="match status" value="1"/>
</dbReference>
<protein>
    <submittedName>
        <fullName evidence="1">TIGR01459 family HAD-type hydrolase</fullName>
    </submittedName>
</protein>
<keyword evidence="2" id="KW-1185">Reference proteome</keyword>
<comment type="caution">
    <text evidence="1">The sequence shown here is derived from an EMBL/GenBank/DDBJ whole genome shotgun (WGS) entry which is preliminary data.</text>
</comment>
<organism evidence="1 2">
    <name type="scientific">Stappia taiwanensis</name>
    <dbReference type="NCBI Taxonomy" id="992267"/>
    <lineage>
        <taxon>Bacteria</taxon>
        <taxon>Pseudomonadati</taxon>
        <taxon>Pseudomonadota</taxon>
        <taxon>Alphaproteobacteria</taxon>
        <taxon>Hyphomicrobiales</taxon>
        <taxon>Stappiaceae</taxon>
        <taxon>Stappia</taxon>
    </lineage>
</organism>
<dbReference type="PANTHER" id="PTHR19288:SF90">
    <property type="entry name" value="OS08G0542600 PROTEIN"/>
    <property type="match status" value="1"/>
</dbReference>
<keyword evidence="1" id="KW-0378">Hydrolase</keyword>
<dbReference type="EMBL" id="JACEON010000008">
    <property type="protein sequence ID" value="MBA4612032.1"/>
    <property type="molecule type" value="Genomic_DNA"/>
</dbReference>
<dbReference type="InterPro" id="IPR006356">
    <property type="entry name" value="HAD-SF_hydro_IIA_hyp3"/>
</dbReference>
<dbReference type="NCBIfam" id="TIGR01460">
    <property type="entry name" value="HAD-SF-IIA"/>
    <property type="match status" value="1"/>
</dbReference>
<evidence type="ECO:0000313" key="2">
    <source>
        <dbReference type="Proteomes" id="UP000559404"/>
    </source>
</evidence>
<dbReference type="AlphaFoldDB" id="A0A838XP85"/>
<reference evidence="1 2" key="2">
    <citation type="submission" date="2020-08" db="EMBL/GenBank/DDBJ databases">
        <title>Stappia taiwanensis sp. nov., isolated from a coastal thermal spring.</title>
        <authorList>
            <person name="Kampfer P."/>
        </authorList>
    </citation>
    <scope>NUCLEOTIDE SEQUENCE [LARGE SCALE GENOMIC DNA]</scope>
    <source>
        <strain evidence="1 2">DSM 23284</strain>
    </source>
</reference>
<dbReference type="GO" id="GO:0016791">
    <property type="term" value="F:phosphatase activity"/>
    <property type="evidence" value="ECO:0007669"/>
    <property type="project" value="TreeGrafter"/>
</dbReference>
<dbReference type="Pfam" id="PF13242">
    <property type="entry name" value="Hydrolase_like"/>
    <property type="match status" value="1"/>
</dbReference>
<dbReference type="Proteomes" id="UP000559404">
    <property type="component" value="Unassembled WGS sequence"/>
</dbReference>
<gene>
    <name evidence="1" type="ORF">H1W37_10235</name>
</gene>
<dbReference type="NCBIfam" id="TIGR01459">
    <property type="entry name" value="HAD-SF-IIA-hyp4"/>
    <property type="match status" value="1"/>
</dbReference>
<dbReference type="CDD" id="cd07525">
    <property type="entry name" value="HAD_like"/>
    <property type="match status" value="1"/>
</dbReference>